<sequence length="63" mass="6649">MKTLVSAVAMILTTAPAFAHISVLEHEHPHGISWLPDTAALLMAAVMVGAGAVLFALSRRARK</sequence>
<evidence type="ECO:0000313" key="2">
    <source>
        <dbReference type="Proteomes" id="UP000194137"/>
    </source>
</evidence>
<dbReference type="AlphaFoldDB" id="A0A1W6ZTB2"/>
<evidence type="ECO:0000313" key="1">
    <source>
        <dbReference type="EMBL" id="ARQ00639.1"/>
    </source>
</evidence>
<organism evidence="1 2">
    <name type="scientific">Pseudorhodoplanes sinuspersici</name>
    <dbReference type="NCBI Taxonomy" id="1235591"/>
    <lineage>
        <taxon>Bacteria</taxon>
        <taxon>Pseudomonadati</taxon>
        <taxon>Pseudomonadota</taxon>
        <taxon>Alphaproteobacteria</taxon>
        <taxon>Hyphomicrobiales</taxon>
        <taxon>Pseudorhodoplanes</taxon>
    </lineage>
</organism>
<name>A0A1W6ZTB2_9HYPH</name>
<dbReference type="KEGG" id="psin:CAK95_17310"/>
<proteinExistence type="predicted"/>
<accession>A0A1W6ZTB2</accession>
<dbReference type="STRING" id="1235591.CAK95_17310"/>
<keyword evidence="2" id="KW-1185">Reference proteome</keyword>
<gene>
    <name evidence="1" type="ORF">CAK95_17310</name>
</gene>
<dbReference type="Proteomes" id="UP000194137">
    <property type="component" value="Chromosome"/>
</dbReference>
<dbReference type="RefSeq" id="WP_086089036.1">
    <property type="nucleotide sequence ID" value="NZ_CP021112.1"/>
</dbReference>
<dbReference type="EMBL" id="CP021112">
    <property type="protein sequence ID" value="ARQ00639.1"/>
    <property type="molecule type" value="Genomic_DNA"/>
</dbReference>
<protein>
    <submittedName>
        <fullName evidence="1">Uncharacterized protein</fullName>
    </submittedName>
</protein>
<reference evidence="1 2" key="1">
    <citation type="submission" date="2017-05" db="EMBL/GenBank/DDBJ databases">
        <title>Full genome sequence of Pseudorhodoplanes sinuspersici.</title>
        <authorList>
            <person name="Dastgheib S.M.M."/>
            <person name="Shavandi M."/>
            <person name="Tirandaz H."/>
        </authorList>
    </citation>
    <scope>NUCLEOTIDE SEQUENCE [LARGE SCALE GENOMIC DNA]</scope>
    <source>
        <strain evidence="1 2">RIPI110</strain>
    </source>
</reference>